<evidence type="ECO:0000256" key="1">
    <source>
        <dbReference type="ARBA" id="ARBA00022737"/>
    </source>
</evidence>
<dbReference type="Pfam" id="PF01535">
    <property type="entry name" value="PPR"/>
    <property type="match status" value="2"/>
</dbReference>
<dbReference type="KEGG" id="smo:SELMODRAFT_125114"/>
<dbReference type="InterPro" id="IPR046960">
    <property type="entry name" value="PPR_At4g14850-like_plant"/>
</dbReference>
<reference evidence="3 4" key="1">
    <citation type="journal article" date="2011" name="Science">
        <title>The Selaginella genome identifies genetic changes associated with the evolution of vascular plants.</title>
        <authorList>
            <person name="Banks J.A."/>
            <person name="Nishiyama T."/>
            <person name="Hasebe M."/>
            <person name="Bowman J.L."/>
            <person name="Gribskov M."/>
            <person name="dePamphilis C."/>
            <person name="Albert V.A."/>
            <person name="Aono N."/>
            <person name="Aoyama T."/>
            <person name="Ambrose B.A."/>
            <person name="Ashton N.W."/>
            <person name="Axtell M.J."/>
            <person name="Barker E."/>
            <person name="Barker M.S."/>
            <person name="Bennetzen J.L."/>
            <person name="Bonawitz N.D."/>
            <person name="Chapple C."/>
            <person name="Cheng C."/>
            <person name="Correa L.G."/>
            <person name="Dacre M."/>
            <person name="DeBarry J."/>
            <person name="Dreyer I."/>
            <person name="Elias M."/>
            <person name="Engstrom E.M."/>
            <person name="Estelle M."/>
            <person name="Feng L."/>
            <person name="Finet C."/>
            <person name="Floyd S.K."/>
            <person name="Frommer W.B."/>
            <person name="Fujita T."/>
            <person name="Gramzow L."/>
            <person name="Gutensohn M."/>
            <person name="Harholt J."/>
            <person name="Hattori M."/>
            <person name="Heyl A."/>
            <person name="Hirai T."/>
            <person name="Hiwatashi Y."/>
            <person name="Ishikawa M."/>
            <person name="Iwata M."/>
            <person name="Karol K.G."/>
            <person name="Koehler B."/>
            <person name="Kolukisaoglu U."/>
            <person name="Kubo M."/>
            <person name="Kurata T."/>
            <person name="Lalonde S."/>
            <person name="Li K."/>
            <person name="Li Y."/>
            <person name="Litt A."/>
            <person name="Lyons E."/>
            <person name="Manning G."/>
            <person name="Maruyama T."/>
            <person name="Michael T.P."/>
            <person name="Mikami K."/>
            <person name="Miyazaki S."/>
            <person name="Morinaga S."/>
            <person name="Murata T."/>
            <person name="Mueller-Roeber B."/>
            <person name="Nelson D.R."/>
            <person name="Obara M."/>
            <person name="Oguri Y."/>
            <person name="Olmstead R.G."/>
            <person name="Onodera N."/>
            <person name="Petersen B.L."/>
            <person name="Pils B."/>
            <person name="Prigge M."/>
            <person name="Rensing S.A."/>
            <person name="Riano-Pachon D.M."/>
            <person name="Roberts A.W."/>
            <person name="Sato Y."/>
            <person name="Scheller H.V."/>
            <person name="Schulz B."/>
            <person name="Schulz C."/>
            <person name="Shakirov E.V."/>
            <person name="Shibagaki N."/>
            <person name="Shinohara N."/>
            <person name="Shippen D.E."/>
            <person name="Soerensen I."/>
            <person name="Sotooka R."/>
            <person name="Sugimoto N."/>
            <person name="Sugita M."/>
            <person name="Sumikawa N."/>
            <person name="Tanurdzic M."/>
            <person name="Theissen G."/>
            <person name="Ulvskov P."/>
            <person name="Wakazuki S."/>
            <person name="Weng J.K."/>
            <person name="Willats W.W."/>
            <person name="Wipf D."/>
            <person name="Wolf P.G."/>
            <person name="Yang L."/>
            <person name="Zimmer A.D."/>
            <person name="Zhu Q."/>
            <person name="Mitros T."/>
            <person name="Hellsten U."/>
            <person name="Loque D."/>
            <person name="Otillar R."/>
            <person name="Salamov A."/>
            <person name="Schmutz J."/>
            <person name="Shapiro H."/>
            <person name="Lindquist E."/>
            <person name="Lucas S."/>
            <person name="Rokhsar D."/>
            <person name="Grigoriev I.V."/>
        </authorList>
    </citation>
    <scope>NUCLEOTIDE SEQUENCE [LARGE SCALE GENOMIC DNA]</scope>
</reference>
<dbReference type="InParanoid" id="D8SUC7"/>
<dbReference type="EMBL" id="GL377642">
    <property type="protein sequence ID" value="EFJ11979.1"/>
    <property type="molecule type" value="Genomic_DNA"/>
</dbReference>
<feature type="repeat" description="PPR" evidence="2">
    <location>
        <begin position="214"/>
        <end position="248"/>
    </location>
</feature>
<feature type="repeat" description="PPR" evidence="2">
    <location>
        <begin position="113"/>
        <end position="147"/>
    </location>
</feature>
<dbReference type="eggNOG" id="KOG4197">
    <property type="taxonomic scope" value="Eukaryota"/>
</dbReference>
<keyword evidence="1" id="KW-0677">Repeat</keyword>
<evidence type="ECO:0008006" key="5">
    <source>
        <dbReference type="Google" id="ProtNLM"/>
    </source>
</evidence>
<proteinExistence type="predicted"/>
<dbReference type="NCBIfam" id="TIGR00756">
    <property type="entry name" value="PPR"/>
    <property type="match status" value="2"/>
</dbReference>
<keyword evidence="4" id="KW-1185">Reference proteome</keyword>
<protein>
    <recommendedName>
        <fullName evidence="5">Pentacotripeptide-repeat region of PRORP domain-containing protein</fullName>
    </recommendedName>
</protein>
<dbReference type="PROSITE" id="PS51375">
    <property type="entry name" value="PPR"/>
    <property type="match status" value="2"/>
</dbReference>
<sequence length="377" mass="41428">MLIEGVAPSPVTFLGALGSCEGAASLRFGRMLHERILEARMESNVRVASAIVSMYGRCGSIAEARATFDRLPNRNRVTWNGMLAAALVTMYAKCGELHLAKKVFDECPSWNKDAIAWTAMILAYARNGHPKEAIKLLPLMDSQGIHTDKVTFVNILDACGSITDVKLGRSLHKLLEEEQAEMDVHLGTSIVGMYGRCGSLDRAREIFHSMRDKDTFTWNTIIAVHSHNGDPRGALELFRLMELQGERPDRLTCTCVLAACGHAGLVADARYHFVSMRESYGVEAGVDHYACMADLLARSGKLEQAEELIHAMPFEPHIHLWTSLLGACNVHKNVEIGIRVSKHVDELLPDSSCGQVMLRNVLLSGTRKSGSSALKDS</sequence>
<dbReference type="Gene3D" id="1.25.40.10">
    <property type="entry name" value="Tetratricopeptide repeat domain"/>
    <property type="match status" value="3"/>
</dbReference>
<dbReference type="Pfam" id="PF13041">
    <property type="entry name" value="PPR_2"/>
    <property type="match status" value="2"/>
</dbReference>
<dbReference type="FunFam" id="1.25.40.10:FF:000345">
    <property type="entry name" value="Pentatricopeptide repeat-containing protein"/>
    <property type="match status" value="1"/>
</dbReference>
<gene>
    <name evidence="3" type="ORF">SELMODRAFT_125114</name>
</gene>
<evidence type="ECO:0000313" key="3">
    <source>
        <dbReference type="EMBL" id="EFJ11979.1"/>
    </source>
</evidence>
<accession>D8SUC7</accession>
<dbReference type="PANTHER" id="PTHR47926:SF533">
    <property type="entry name" value="DYW DOMAIN-CONTAINING PROTEIN"/>
    <property type="match status" value="1"/>
</dbReference>
<evidence type="ECO:0000256" key="2">
    <source>
        <dbReference type="PROSITE-ProRule" id="PRU00708"/>
    </source>
</evidence>
<dbReference type="GO" id="GO:0009451">
    <property type="term" value="P:RNA modification"/>
    <property type="evidence" value="ECO:0000318"/>
    <property type="project" value="GO_Central"/>
</dbReference>
<dbReference type="PANTHER" id="PTHR47926">
    <property type="entry name" value="PENTATRICOPEPTIDE REPEAT-CONTAINING PROTEIN"/>
    <property type="match status" value="1"/>
</dbReference>
<dbReference type="STRING" id="88036.D8SUC7"/>
<organism evidence="4">
    <name type="scientific">Selaginella moellendorffii</name>
    <name type="common">Spikemoss</name>
    <dbReference type="NCBI Taxonomy" id="88036"/>
    <lineage>
        <taxon>Eukaryota</taxon>
        <taxon>Viridiplantae</taxon>
        <taxon>Streptophyta</taxon>
        <taxon>Embryophyta</taxon>
        <taxon>Tracheophyta</taxon>
        <taxon>Lycopodiopsida</taxon>
        <taxon>Selaginellales</taxon>
        <taxon>Selaginellaceae</taxon>
        <taxon>Selaginella</taxon>
    </lineage>
</organism>
<dbReference type="HOGENOM" id="CLU_002706_0_0_1"/>
<dbReference type="AlphaFoldDB" id="D8SUC7"/>
<name>D8SUC7_SELML</name>
<dbReference type="InterPro" id="IPR002885">
    <property type="entry name" value="PPR_rpt"/>
</dbReference>
<dbReference type="InterPro" id="IPR011990">
    <property type="entry name" value="TPR-like_helical_dom_sf"/>
</dbReference>
<dbReference type="Gramene" id="EFJ11979">
    <property type="protein sequence ID" value="EFJ11979"/>
    <property type="gene ID" value="SELMODRAFT_125114"/>
</dbReference>
<dbReference type="Proteomes" id="UP000001514">
    <property type="component" value="Unassembled WGS sequence"/>
</dbReference>
<dbReference type="GO" id="GO:0003723">
    <property type="term" value="F:RNA binding"/>
    <property type="evidence" value="ECO:0007669"/>
    <property type="project" value="InterPro"/>
</dbReference>
<evidence type="ECO:0000313" key="4">
    <source>
        <dbReference type="Proteomes" id="UP000001514"/>
    </source>
</evidence>